<organism evidence="2 3">
    <name type="scientific">Rhizobium leguminosarum</name>
    <dbReference type="NCBI Taxonomy" id="384"/>
    <lineage>
        <taxon>Bacteria</taxon>
        <taxon>Pseudomonadati</taxon>
        <taxon>Pseudomonadota</taxon>
        <taxon>Alphaproteobacteria</taxon>
        <taxon>Hyphomicrobiales</taxon>
        <taxon>Rhizobiaceae</taxon>
        <taxon>Rhizobium/Agrobacterium group</taxon>
        <taxon>Rhizobium</taxon>
    </lineage>
</organism>
<dbReference type="AlphaFoldDB" id="A0AAJ1EGG5"/>
<evidence type="ECO:0000313" key="3">
    <source>
        <dbReference type="Proteomes" id="UP000825699"/>
    </source>
</evidence>
<accession>A0AAJ1EGG5</accession>
<protein>
    <recommendedName>
        <fullName evidence="1">Tetrahydrofolate dehydrogenase/cyclohydrolase NAD(P)-binding domain-containing protein</fullName>
    </recommendedName>
</protein>
<dbReference type="InterPro" id="IPR020631">
    <property type="entry name" value="THF_DH/CycHdrlase_NAD-bd_dom"/>
</dbReference>
<evidence type="ECO:0000259" key="1">
    <source>
        <dbReference type="Pfam" id="PF02882"/>
    </source>
</evidence>
<dbReference type="EMBL" id="JAAXEP010000004">
    <property type="protein sequence ID" value="MBY5628419.1"/>
    <property type="molecule type" value="Genomic_DNA"/>
</dbReference>
<sequence>MRSHASHCQTVRCRTNRRGAPALFCGCLAASIRTGAITPLLGGVGPMTITGLMHNSLIAASMRNGRGVPLLRQM</sequence>
<dbReference type="Proteomes" id="UP000825699">
    <property type="component" value="Unassembled WGS sequence"/>
</dbReference>
<dbReference type="Pfam" id="PF02882">
    <property type="entry name" value="THF_DHG_CYH_C"/>
    <property type="match status" value="1"/>
</dbReference>
<proteinExistence type="predicted"/>
<comment type="caution">
    <text evidence="2">The sequence shown here is derived from an EMBL/GenBank/DDBJ whole genome shotgun (WGS) entry which is preliminary data.</text>
</comment>
<reference evidence="2" key="1">
    <citation type="submission" date="2020-04" db="EMBL/GenBank/DDBJ databases">
        <title>Global-level population genomics supports evidence of horizontal gene transfer on evolution of Rhizobia in Lentils.</title>
        <authorList>
            <person name="Gai Y."/>
            <person name="Cook D."/>
            <person name="Riely B."/>
        </authorList>
    </citation>
    <scope>NUCLEOTIDE SEQUENCE</scope>
    <source>
        <strain evidence="2">Derici101B</strain>
    </source>
</reference>
<gene>
    <name evidence="2" type="ORF">HFO42_09860</name>
</gene>
<name>A0AAJ1EGG5_RHILE</name>
<feature type="domain" description="Tetrahydrofolate dehydrogenase/cyclohydrolase NAD(P)-binding" evidence="1">
    <location>
        <begin position="33"/>
        <end position="62"/>
    </location>
</feature>
<evidence type="ECO:0000313" key="2">
    <source>
        <dbReference type="EMBL" id="MBY5628419.1"/>
    </source>
</evidence>